<name>A0A7C8DIH9_9ARCH</name>
<dbReference type="Proteomes" id="UP000589516">
    <property type="component" value="Unassembled WGS sequence"/>
</dbReference>
<organism evidence="1 2">
    <name type="scientific">Marine Group III euryarchaeote</name>
    <dbReference type="NCBI Taxonomy" id="2173149"/>
    <lineage>
        <taxon>Archaea</taxon>
        <taxon>Methanobacteriati</taxon>
        <taxon>Thermoplasmatota</taxon>
        <taxon>Thermoplasmata</taxon>
        <taxon>Candidatus Thermoprofundales</taxon>
    </lineage>
</organism>
<evidence type="ECO:0000313" key="2">
    <source>
        <dbReference type="Proteomes" id="UP000589516"/>
    </source>
</evidence>
<dbReference type="EMBL" id="DUAV01000022">
    <property type="protein sequence ID" value="HIG63546.1"/>
    <property type="molecule type" value="Genomic_DNA"/>
</dbReference>
<dbReference type="InterPro" id="IPR007263">
    <property type="entry name" value="DCC1-like"/>
</dbReference>
<protein>
    <submittedName>
        <fullName evidence="1">DUF393 domain-containing protein</fullName>
    </submittedName>
</protein>
<evidence type="ECO:0000313" key="1">
    <source>
        <dbReference type="EMBL" id="HIG63546.1"/>
    </source>
</evidence>
<comment type="caution">
    <text evidence="1">The sequence shown here is derived from an EMBL/GenBank/DDBJ whole genome shotgun (WGS) entry which is preliminary data.</text>
</comment>
<reference evidence="2" key="1">
    <citation type="journal article" date="2019" name="bioRxiv">
        <title>Genome diversification in globally distributed novel marine Proteobacteria is linked to environmental adaptation.</title>
        <authorList>
            <person name="Zhou Z."/>
            <person name="Tran P.Q."/>
            <person name="Kieft K."/>
            <person name="Anantharaman K."/>
        </authorList>
    </citation>
    <scope>NUCLEOTIDE SEQUENCE [LARGE SCALE GENOMIC DNA]</scope>
</reference>
<sequence length="124" mass="13889">MSGAGWLLYDGECSFCRGLADRWGGLAQRAGFTLAELQAEWVRERLARDGGAADKAAAPNELLLLLPDDSVLGGADALMELCRHIWWGWPLWLLSRFPGVMRLLRWLYRRVAARRHRLATSAAP</sequence>
<dbReference type="Pfam" id="PF04134">
    <property type="entry name" value="DCC1-like"/>
    <property type="match status" value="1"/>
</dbReference>
<dbReference type="AlphaFoldDB" id="A0A7C8DIH9"/>
<dbReference type="GO" id="GO:0015035">
    <property type="term" value="F:protein-disulfide reductase activity"/>
    <property type="evidence" value="ECO:0007669"/>
    <property type="project" value="InterPro"/>
</dbReference>
<proteinExistence type="predicted"/>
<gene>
    <name evidence="1" type="ORF">EYQ16_03395</name>
</gene>
<accession>A0A7C8DIH9</accession>